<protein>
    <submittedName>
        <fullName evidence="1">Uncharacterized protein</fullName>
    </submittedName>
</protein>
<comment type="caution">
    <text evidence="1">The sequence shown here is derived from an EMBL/GenBank/DDBJ whole genome shotgun (WGS) entry which is preliminary data.</text>
</comment>
<name>A0AAV4V5N6_CAEEX</name>
<evidence type="ECO:0000313" key="1">
    <source>
        <dbReference type="EMBL" id="GIY65441.1"/>
    </source>
</evidence>
<dbReference type="EMBL" id="BPLR01013991">
    <property type="protein sequence ID" value="GIY65441.1"/>
    <property type="molecule type" value="Genomic_DNA"/>
</dbReference>
<dbReference type="AlphaFoldDB" id="A0AAV4V5N6"/>
<accession>A0AAV4V5N6</accession>
<reference evidence="1 2" key="1">
    <citation type="submission" date="2021-06" db="EMBL/GenBank/DDBJ databases">
        <title>Caerostris extrusa draft genome.</title>
        <authorList>
            <person name="Kono N."/>
            <person name="Arakawa K."/>
        </authorList>
    </citation>
    <scope>NUCLEOTIDE SEQUENCE [LARGE SCALE GENOMIC DNA]</scope>
</reference>
<keyword evidence="2" id="KW-1185">Reference proteome</keyword>
<proteinExistence type="predicted"/>
<feature type="non-terminal residue" evidence="1">
    <location>
        <position position="1"/>
    </location>
</feature>
<sequence>YINAISQYRLNAGLLFLKLEIFASFSAIDLKRGETSISPSRKNAKDEEELKMCILSPDGLIRRHSHPDPFAWECPGLLVTSSTPTP</sequence>
<gene>
    <name evidence="1" type="ORF">CEXT_162911</name>
</gene>
<dbReference type="Proteomes" id="UP001054945">
    <property type="component" value="Unassembled WGS sequence"/>
</dbReference>
<organism evidence="1 2">
    <name type="scientific">Caerostris extrusa</name>
    <name type="common">Bark spider</name>
    <name type="synonym">Caerostris bankana</name>
    <dbReference type="NCBI Taxonomy" id="172846"/>
    <lineage>
        <taxon>Eukaryota</taxon>
        <taxon>Metazoa</taxon>
        <taxon>Ecdysozoa</taxon>
        <taxon>Arthropoda</taxon>
        <taxon>Chelicerata</taxon>
        <taxon>Arachnida</taxon>
        <taxon>Araneae</taxon>
        <taxon>Araneomorphae</taxon>
        <taxon>Entelegynae</taxon>
        <taxon>Araneoidea</taxon>
        <taxon>Araneidae</taxon>
        <taxon>Caerostris</taxon>
    </lineage>
</organism>
<evidence type="ECO:0000313" key="2">
    <source>
        <dbReference type="Proteomes" id="UP001054945"/>
    </source>
</evidence>